<protein>
    <recommendedName>
        <fullName evidence="6 7">Peptide chain release factor 1</fullName>
        <shortName evidence="7">RF-1</shortName>
    </recommendedName>
</protein>
<keyword evidence="4 7" id="KW-0963">Cytoplasm</keyword>
<comment type="similarity">
    <text evidence="2 7">Belongs to the prokaryotic/mitochondrial release factor family.</text>
</comment>
<dbReference type="InterPro" id="IPR000352">
    <property type="entry name" value="Pep_chain_release_fac_I"/>
</dbReference>
<organism evidence="9 10">
    <name type="scientific">Bombiscardovia nodaiensis</name>
    <dbReference type="NCBI Taxonomy" id="2932181"/>
    <lineage>
        <taxon>Bacteria</taxon>
        <taxon>Bacillati</taxon>
        <taxon>Actinomycetota</taxon>
        <taxon>Actinomycetes</taxon>
        <taxon>Bifidobacteriales</taxon>
        <taxon>Bifidobacteriaceae</taxon>
        <taxon>Bombiscardovia</taxon>
    </lineage>
</organism>
<keyword evidence="5 7" id="KW-0648">Protein biosynthesis</keyword>
<dbReference type="PANTHER" id="PTHR43804:SF7">
    <property type="entry name" value="LD18447P"/>
    <property type="match status" value="1"/>
</dbReference>
<keyword evidence="3 7" id="KW-0488">Methylation</keyword>
<dbReference type="InterPro" id="IPR050057">
    <property type="entry name" value="Prokaryotic/Mito_RF"/>
</dbReference>
<dbReference type="Gene3D" id="3.30.70.1660">
    <property type="match status" value="1"/>
</dbReference>
<evidence type="ECO:0000256" key="5">
    <source>
        <dbReference type="ARBA" id="ARBA00022917"/>
    </source>
</evidence>
<feature type="modified residue" description="N5-methylglutamine" evidence="7">
    <location>
        <position position="240"/>
    </location>
</feature>
<dbReference type="NCBIfam" id="NF001859">
    <property type="entry name" value="PRK00591.1"/>
    <property type="match status" value="1"/>
</dbReference>
<evidence type="ECO:0000259" key="8">
    <source>
        <dbReference type="SMART" id="SM00937"/>
    </source>
</evidence>
<evidence type="ECO:0000256" key="6">
    <source>
        <dbReference type="ARBA" id="ARBA00050039"/>
    </source>
</evidence>
<dbReference type="PANTHER" id="PTHR43804">
    <property type="entry name" value="LD18447P"/>
    <property type="match status" value="1"/>
</dbReference>
<dbReference type="HAMAP" id="MF_00093">
    <property type="entry name" value="Rel_fac_1"/>
    <property type="match status" value="1"/>
</dbReference>
<dbReference type="Gene3D" id="6.10.140.1950">
    <property type="match status" value="1"/>
</dbReference>
<dbReference type="SMART" id="SM00937">
    <property type="entry name" value="PCRF"/>
    <property type="match status" value="1"/>
</dbReference>
<dbReference type="SUPFAM" id="SSF75620">
    <property type="entry name" value="Release factor"/>
    <property type="match status" value="1"/>
</dbReference>
<name>A0ABN6S8U4_9BIFI</name>
<accession>A0ABN6S8U4</accession>
<dbReference type="EMBL" id="AP026798">
    <property type="protein sequence ID" value="BDR52620.1"/>
    <property type="molecule type" value="Genomic_DNA"/>
</dbReference>
<sequence length="362" mass="40232">MESEQFPAAQTALEEYRKLEEQMSQPEIASDPAQIRKLGRRHAELGSIVGAYQEWQTLNENYEAAQSMAAEDPDFASEAKSLEEQLPAAEEKLRAALIPRDPDDSRDTIMEIKAGTGGEEAALFAGDLMRMYTRYAEKRGWSVEIMSENATELGGVKDAQIAIRSKGTVAPADGVWASLKYEGGVHRVQRIPVTESQGRIQTSAAGVIVFPEADEDDDEIEIDSKDLKIDIFMSSGPGGQSVNTTYSAVRMTHIPTGIVVSMQDEKSQIQNRAAALRVLKSRLLAMKHEQEAAEAADMRHSQVRSLDRSERIRTYNFPENRIVDHRTNYKAYNLDQVLDGDIQAVIDSDVQADEATRLAERK</sequence>
<evidence type="ECO:0000313" key="10">
    <source>
        <dbReference type="Proteomes" id="UP001321766"/>
    </source>
</evidence>
<comment type="subcellular location">
    <subcellularLocation>
        <location evidence="7">Cytoplasm</location>
    </subcellularLocation>
</comment>
<evidence type="ECO:0000256" key="3">
    <source>
        <dbReference type="ARBA" id="ARBA00022481"/>
    </source>
</evidence>
<dbReference type="Pfam" id="PF03462">
    <property type="entry name" value="PCRF"/>
    <property type="match status" value="1"/>
</dbReference>
<proteinExistence type="inferred from homology"/>
<dbReference type="Gene3D" id="3.30.160.20">
    <property type="match status" value="1"/>
</dbReference>
<comment type="function">
    <text evidence="1 7">Peptide chain release factor 1 directs the termination of translation in response to the peptide chain termination codons UAG and UAA.</text>
</comment>
<feature type="domain" description="Peptide chain release factor" evidence="8">
    <location>
        <begin position="67"/>
        <end position="182"/>
    </location>
</feature>
<dbReference type="InterPro" id="IPR005139">
    <property type="entry name" value="PCRF"/>
</dbReference>
<evidence type="ECO:0000256" key="4">
    <source>
        <dbReference type="ARBA" id="ARBA00022490"/>
    </source>
</evidence>
<evidence type="ECO:0000313" key="9">
    <source>
        <dbReference type="EMBL" id="BDR52620.1"/>
    </source>
</evidence>
<dbReference type="InterPro" id="IPR045853">
    <property type="entry name" value="Pep_chain_release_fac_I_sf"/>
</dbReference>
<evidence type="ECO:0000256" key="1">
    <source>
        <dbReference type="ARBA" id="ARBA00002986"/>
    </source>
</evidence>
<dbReference type="Pfam" id="PF00472">
    <property type="entry name" value="RF-1"/>
    <property type="match status" value="1"/>
</dbReference>
<gene>
    <name evidence="7 9" type="primary">prfA</name>
    <name evidence="9" type="ORF">KIM372_05270</name>
</gene>
<comment type="PTM">
    <text evidence="7">Methylated by PrmC. Methylation increases the termination efficiency of RF1.</text>
</comment>
<dbReference type="InterPro" id="IPR004373">
    <property type="entry name" value="RF-1"/>
</dbReference>
<dbReference type="NCBIfam" id="TIGR00019">
    <property type="entry name" value="prfA"/>
    <property type="match status" value="1"/>
</dbReference>
<keyword evidence="10" id="KW-1185">Reference proteome</keyword>
<evidence type="ECO:0000256" key="2">
    <source>
        <dbReference type="ARBA" id="ARBA00010835"/>
    </source>
</evidence>
<reference evidence="9 10" key="1">
    <citation type="journal article" date="2023" name="Microbiol. Spectr.">
        <title>Symbiosis of Carpenter Bees with Uncharacterized Lactic Acid Bacteria Showing NAD Auxotrophy.</title>
        <authorList>
            <person name="Kawasaki S."/>
            <person name="Ozawa K."/>
            <person name="Mori T."/>
            <person name="Yamamoto A."/>
            <person name="Ito M."/>
            <person name="Ohkuma M."/>
            <person name="Sakamoto M."/>
            <person name="Matsutani M."/>
        </authorList>
    </citation>
    <scope>NUCLEOTIDE SEQUENCE [LARGE SCALE GENOMIC DNA]</scope>
    <source>
        <strain evidence="9 10">Kim37-2</strain>
    </source>
</reference>
<evidence type="ECO:0000256" key="7">
    <source>
        <dbReference type="HAMAP-Rule" id="MF_00093"/>
    </source>
</evidence>
<dbReference type="Proteomes" id="UP001321766">
    <property type="component" value="Chromosome"/>
</dbReference>